<feature type="compositionally biased region" description="Basic and acidic residues" evidence="1">
    <location>
        <begin position="178"/>
        <end position="187"/>
    </location>
</feature>
<protein>
    <submittedName>
        <fullName evidence="3">Web family</fullName>
    </submittedName>
</protein>
<dbReference type="Gramene" id="OE9A111283T1">
    <property type="protein sequence ID" value="OE9A111283C1"/>
    <property type="gene ID" value="OE9A111283"/>
</dbReference>
<keyword evidence="4" id="KW-1185">Reference proteome</keyword>
<name>A0A8S0TPI2_OLEEU</name>
<feature type="compositionally biased region" description="Basic and acidic residues" evidence="1">
    <location>
        <begin position="65"/>
        <end position="85"/>
    </location>
</feature>
<reference evidence="3 4" key="1">
    <citation type="submission" date="2019-12" db="EMBL/GenBank/DDBJ databases">
        <authorList>
            <person name="Alioto T."/>
            <person name="Alioto T."/>
            <person name="Gomez Garrido J."/>
        </authorList>
    </citation>
    <scope>NUCLEOTIDE SEQUENCE [LARGE SCALE GENOMIC DNA]</scope>
</reference>
<dbReference type="AlphaFoldDB" id="A0A8S0TPI2"/>
<sequence>MERVEEGGLVVRGRVEIDMRQPFRSVKEAVLLFGEKVLAGEVYANKLKEIENKQKNGKYTSKTGAADHHVEPTKQKSAEKAKEESNNLMVQCLNSLRQELEQTKMELRQLKSRESHIETYKQLVIEPEIEELKFIENSSTTNVKAEIKKQTEEENDLEFEKKRSVKFASPPLLTRVIINKDDSDKVGEQTPSPKKKPKKKPLVSLMGGLFLKKERK</sequence>
<evidence type="ECO:0000313" key="3">
    <source>
        <dbReference type="EMBL" id="CAA3007735.1"/>
    </source>
</evidence>
<dbReference type="OrthoDB" id="4585693at2759"/>
<comment type="caution">
    <text evidence="3">The sequence shown here is derived from an EMBL/GenBank/DDBJ whole genome shotgun (WGS) entry which is preliminary data.</text>
</comment>
<gene>
    <name evidence="2" type="ORF">OLEA9_A005906</name>
    <name evidence="3" type="ORF">OLEA9_A111283</name>
</gene>
<dbReference type="Gramene" id="OE9A005906T1">
    <property type="protein sequence ID" value="OE9A005906C1"/>
    <property type="gene ID" value="OE9A005906"/>
</dbReference>
<dbReference type="EMBL" id="CACTIH010007283">
    <property type="protein sequence ID" value="CAA3007735.1"/>
    <property type="molecule type" value="Genomic_DNA"/>
</dbReference>
<feature type="region of interest" description="Disordered" evidence="1">
    <location>
        <begin position="178"/>
        <end position="216"/>
    </location>
</feature>
<evidence type="ECO:0000256" key="1">
    <source>
        <dbReference type="SAM" id="MobiDB-lite"/>
    </source>
</evidence>
<feature type="region of interest" description="Disordered" evidence="1">
    <location>
        <begin position="58"/>
        <end position="85"/>
    </location>
</feature>
<dbReference type="Proteomes" id="UP000594638">
    <property type="component" value="Unassembled WGS sequence"/>
</dbReference>
<dbReference type="EMBL" id="CACTIH010003680">
    <property type="protein sequence ID" value="CAA2981774.1"/>
    <property type="molecule type" value="Genomic_DNA"/>
</dbReference>
<evidence type="ECO:0000313" key="4">
    <source>
        <dbReference type="Proteomes" id="UP000594638"/>
    </source>
</evidence>
<organism evidence="3 4">
    <name type="scientific">Olea europaea subsp. europaea</name>
    <dbReference type="NCBI Taxonomy" id="158383"/>
    <lineage>
        <taxon>Eukaryota</taxon>
        <taxon>Viridiplantae</taxon>
        <taxon>Streptophyta</taxon>
        <taxon>Embryophyta</taxon>
        <taxon>Tracheophyta</taxon>
        <taxon>Spermatophyta</taxon>
        <taxon>Magnoliopsida</taxon>
        <taxon>eudicotyledons</taxon>
        <taxon>Gunneridae</taxon>
        <taxon>Pentapetalae</taxon>
        <taxon>asterids</taxon>
        <taxon>lamiids</taxon>
        <taxon>Lamiales</taxon>
        <taxon>Oleaceae</taxon>
        <taxon>Oleeae</taxon>
        <taxon>Olea</taxon>
    </lineage>
</organism>
<proteinExistence type="predicted"/>
<evidence type="ECO:0000313" key="2">
    <source>
        <dbReference type="EMBL" id="CAA2981774.1"/>
    </source>
</evidence>
<accession>A0A8S0TPI2</accession>